<proteinExistence type="predicted"/>
<name>A0A1D1VDJ0_RAMVA</name>
<feature type="region of interest" description="Disordered" evidence="1">
    <location>
        <begin position="272"/>
        <end position="300"/>
    </location>
</feature>
<dbReference type="InterPro" id="IPR048739">
    <property type="entry name" value="CEP104_N"/>
</dbReference>
<dbReference type="GO" id="GO:0005929">
    <property type="term" value="C:cilium"/>
    <property type="evidence" value="ECO:0007669"/>
    <property type="project" value="TreeGrafter"/>
</dbReference>
<gene>
    <name evidence="3" type="primary">RvY_10666</name>
    <name evidence="3" type="synonym">RvY_10666.1</name>
    <name evidence="3" type="ORF">RvY_10666-1</name>
</gene>
<evidence type="ECO:0000256" key="1">
    <source>
        <dbReference type="SAM" id="MobiDB-lite"/>
    </source>
</evidence>
<comment type="caution">
    <text evidence="3">The sequence shown here is derived from an EMBL/GenBank/DDBJ whole genome shotgun (WGS) entry which is preliminary data.</text>
</comment>
<dbReference type="PANTHER" id="PTHR13371">
    <property type="entry name" value="GLYCINE-, GLUTAMATE-, THIENYLCYCLOHEXYLPIPERIDINE-BINDING PROTEIN"/>
    <property type="match status" value="1"/>
</dbReference>
<dbReference type="InterPro" id="IPR052607">
    <property type="entry name" value="CEP104-like"/>
</dbReference>
<evidence type="ECO:0000259" key="2">
    <source>
        <dbReference type="Pfam" id="PF21038"/>
    </source>
</evidence>
<dbReference type="AlphaFoldDB" id="A0A1D1VDJ0"/>
<keyword evidence="4" id="KW-1185">Reference proteome</keyword>
<sequence>MADGDRSHLATGISPVEIVAKRSNDPPLRCLTVLRFIPNCYPSVILFQNGESIRSVSDLNLPIMAAVHTTYGRARSVSLPRGGHLNFRVVSCSSFTEQFPPDNLSTPGSSGWISEEFPSYPVDIVVELSSTSVMESLQLFSHQYLIPSLVDIATVDDDELVSGIDISTTEGEPVAQFRFSDDGTDVWPTDSLVKEVKFEPPLLARLLQISCHCPLSSPYNQLDQVGINSLHIGGRNTETSMAVVLSQINVHHPNRYSVLPAPQIRYPYLPNVRPRSFREPPNASRYPQTRKSRGPLNFGPTISQIFRIGRSRRHDPPPFTKQRRRETTQISVAELLGRLETYKQAAVRGIGDKAYLAK</sequence>
<feature type="domain" description="Centrosomal protein CEP104 N-terminal" evidence="2">
    <location>
        <begin position="111"/>
        <end position="232"/>
    </location>
</feature>
<reference evidence="3 4" key="1">
    <citation type="journal article" date="2016" name="Nat. Commun.">
        <title>Extremotolerant tardigrade genome and improved radiotolerance of human cultured cells by tardigrade-unique protein.</title>
        <authorList>
            <person name="Hashimoto T."/>
            <person name="Horikawa D.D."/>
            <person name="Saito Y."/>
            <person name="Kuwahara H."/>
            <person name="Kozuka-Hata H."/>
            <person name="Shin-I T."/>
            <person name="Minakuchi Y."/>
            <person name="Ohishi K."/>
            <person name="Motoyama A."/>
            <person name="Aizu T."/>
            <person name="Enomoto A."/>
            <person name="Kondo K."/>
            <person name="Tanaka S."/>
            <person name="Hara Y."/>
            <person name="Koshikawa S."/>
            <person name="Sagara H."/>
            <person name="Miura T."/>
            <person name="Yokobori S."/>
            <person name="Miyagawa K."/>
            <person name="Suzuki Y."/>
            <person name="Kubo T."/>
            <person name="Oyama M."/>
            <person name="Kohara Y."/>
            <person name="Fujiyama A."/>
            <person name="Arakawa K."/>
            <person name="Katayama T."/>
            <person name="Toyoda A."/>
            <person name="Kunieda T."/>
        </authorList>
    </citation>
    <scope>NUCLEOTIDE SEQUENCE [LARGE SCALE GENOMIC DNA]</scope>
    <source>
        <strain evidence="3 4">YOKOZUNA-1</strain>
    </source>
</reference>
<dbReference type="Pfam" id="PF21038">
    <property type="entry name" value="CEP104_N"/>
    <property type="match status" value="1"/>
</dbReference>
<dbReference type="PANTHER" id="PTHR13371:SF0">
    <property type="entry name" value="CENTROSOMAL PROTEIN OF 104 KDA"/>
    <property type="match status" value="1"/>
</dbReference>
<evidence type="ECO:0000313" key="4">
    <source>
        <dbReference type="Proteomes" id="UP000186922"/>
    </source>
</evidence>
<protein>
    <recommendedName>
        <fullName evidence="2">Centrosomal protein CEP104 N-terminal domain-containing protein</fullName>
    </recommendedName>
</protein>
<dbReference type="Proteomes" id="UP000186922">
    <property type="component" value="Unassembled WGS sequence"/>
</dbReference>
<dbReference type="OrthoDB" id="66599at2759"/>
<accession>A0A1D1VDJ0</accession>
<organism evidence="3 4">
    <name type="scientific">Ramazzottius varieornatus</name>
    <name type="common">Water bear</name>
    <name type="synonym">Tardigrade</name>
    <dbReference type="NCBI Taxonomy" id="947166"/>
    <lineage>
        <taxon>Eukaryota</taxon>
        <taxon>Metazoa</taxon>
        <taxon>Ecdysozoa</taxon>
        <taxon>Tardigrada</taxon>
        <taxon>Eutardigrada</taxon>
        <taxon>Parachela</taxon>
        <taxon>Hypsibioidea</taxon>
        <taxon>Ramazzottiidae</taxon>
        <taxon>Ramazzottius</taxon>
    </lineage>
</organism>
<evidence type="ECO:0000313" key="3">
    <source>
        <dbReference type="EMBL" id="GAU99706.1"/>
    </source>
</evidence>
<dbReference type="EMBL" id="BDGG01000005">
    <property type="protein sequence ID" value="GAU99706.1"/>
    <property type="molecule type" value="Genomic_DNA"/>
</dbReference>